<evidence type="ECO:0000313" key="2">
    <source>
        <dbReference type="EMBL" id="AHI01024.1"/>
    </source>
</evidence>
<dbReference type="HOGENOM" id="CLU_690351_0_0_11"/>
<feature type="region of interest" description="Disordered" evidence="1">
    <location>
        <begin position="354"/>
        <end position="375"/>
    </location>
</feature>
<sequence length="399" mass="44076">MSRTKGFRWNFFLAVDASRYSQGDDQRQHANQRALLEALNDAAEDVGLDRSCWEKQQAGDSEFALLPNEEPAPLVVDEFVRALDDWLERYNDGRVPDARLRLRVAMHHGGATPADNGFAGREVVTTQRLLDSSEVRTALDLDEDANLSLIISARVFEAIVRQRHTSLRPEDFVQVHVRDQAKGFEGAAWVRVPRVAPERLARAFREHSEAPRGLVLAAIAEDVDALHEAVNLSFASVQGQVDEIEDSIVIVVPNESQYTKALGVCLEQLRELLDQPVYLGVAMRDTAQALELADSDLTHRTLDAAHSSRLVVSVSEQVYQQVVSKGGRKVSPNSYVRGAGGWVRVPGYSMPPVAATSPRRRHVDPPPSAQGGPHVYMNRAKVGTQVFGTMNQYGTGEAR</sequence>
<dbReference type="RefSeq" id="WP_025360851.1">
    <property type="nucleotide sequence ID" value="NZ_CP007155.1"/>
</dbReference>
<dbReference type="OrthoDB" id="4149396at2"/>
<dbReference type="EMBL" id="CP007155">
    <property type="protein sequence ID" value="AHI01024.1"/>
    <property type="molecule type" value="Genomic_DNA"/>
</dbReference>
<gene>
    <name evidence="2" type="ORF">KALB_7666</name>
</gene>
<dbReference type="STRING" id="1449976.KALB_7666"/>
<proteinExistence type="predicted"/>
<dbReference type="KEGG" id="kal:KALB_7666"/>
<dbReference type="Proteomes" id="UP000019225">
    <property type="component" value="Chromosome"/>
</dbReference>
<dbReference type="AlphaFoldDB" id="W5WIJ2"/>
<protein>
    <submittedName>
        <fullName evidence="2">Uncharacterized protein</fullName>
    </submittedName>
</protein>
<evidence type="ECO:0000313" key="3">
    <source>
        <dbReference type="Proteomes" id="UP000019225"/>
    </source>
</evidence>
<dbReference type="eggNOG" id="COG2114">
    <property type="taxonomic scope" value="Bacteria"/>
</dbReference>
<keyword evidence="3" id="KW-1185">Reference proteome</keyword>
<reference evidence="2 3" key="1">
    <citation type="journal article" date="2014" name="BMC Genomics">
        <title>Complete genome sequence of producer of the glycopeptide antibiotic Aculeximycin Kutzneria albida DSM 43870T, a representative of minor genus of Pseudonocardiaceae.</title>
        <authorList>
            <person name="Rebets Y."/>
            <person name="Tokovenko B."/>
            <person name="Lushchyk I."/>
            <person name="Ruckert C."/>
            <person name="Zaburannyi N."/>
            <person name="Bechthold A."/>
            <person name="Kalinowski J."/>
            <person name="Luzhetskyy A."/>
        </authorList>
    </citation>
    <scope>NUCLEOTIDE SEQUENCE [LARGE SCALE GENOMIC DNA]</scope>
    <source>
        <strain evidence="2">DSM 43870</strain>
    </source>
</reference>
<evidence type="ECO:0000256" key="1">
    <source>
        <dbReference type="SAM" id="MobiDB-lite"/>
    </source>
</evidence>
<name>W5WIJ2_9PSEU</name>
<accession>W5WIJ2</accession>
<organism evidence="2 3">
    <name type="scientific">Kutzneria albida DSM 43870</name>
    <dbReference type="NCBI Taxonomy" id="1449976"/>
    <lineage>
        <taxon>Bacteria</taxon>
        <taxon>Bacillati</taxon>
        <taxon>Actinomycetota</taxon>
        <taxon>Actinomycetes</taxon>
        <taxon>Pseudonocardiales</taxon>
        <taxon>Pseudonocardiaceae</taxon>
        <taxon>Kutzneria</taxon>
    </lineage>
</organism>